<gene>
    <name evidence="2" type="ORF">Asi03nite_45940</name>
</gene>
<evidence type="ECO:0000313" key="2">
    <source>
        <dbReference type="EMBL" id="GIF07056.1"/>
    </source>
</evidence>
<comment type="caution">
    <text evidence="2">The sequence shown here is derived from an EMBL/GenBank/DDBJ whole genome shotgun (WGS) entry which is preliminary data.</text>
</comment>
<accession>A0A919TLD3</accession>
<feature type="transmembrane region" description="Helical" evidence="1">
    <location>
        <begin position="268"/>
        <end position="286"/>
    </location>
</feature>
<evidence type="ECO:0008006" key="4">
    <source>
        <dbReference type="Google" id="ProtNLM"/>
    </source>
</evidence>
<feature type="transmembrane region" description="Helical" evidence="1">
    <location>
        <begin position="21"/>
        <end position="38"/>
    </location>
</feature>
<keyword evidence="1" id="KW-0812">Transmembrane</keyword>
<feature type="transmembrane region" description="Helical" evidence="1">
    <location>
        <begin position="188"/>
        <end position="207"/>
    </location>
</feature>
<sequence>MTSDAVTPPVAPADRPRRWPLLIGSVVAGLLLAVLWSYELVDHVIGDTVANTLLDRDAKATAIGGTAAGLLFAFVSGLAGTFTACNIAMVASVGPMSQVEDGRRARWGRLLRPVGWLTLGMVAVSAAYGFIGVLLGDRLPQLSTGVVAGLPVRLIQSMVVFGVIGLAFILLGLAAGRYIPDPFARRPVARVVLLGALVGGFLIGRPYPLFNKLFHWTVETGNPWYGAGAFVLQSLGNVAIVTVLFASLVIVTRGGFLRWLTSRPSRTAAISSALLIALGVFTVVYWDVRLPAMFDHGWFPRMPYNR</sequence>
<dbReference type="EMBL" id="BOMW01000044">
    <property type="protein sequence ID" value="GIF07056.1"/>
    <property type="molecule type" value="Genomic_DNA"/>
</dbReference>
<keyword evidence="3" id="KW-1185">Reference proteome</keyword>
<keyword evidence="1" id="KW-1133">Transmembrane helix</keyword>
<feature type="transmembrane region" description="Helical" evidence="1">
    <location>
        <begin position="70"/>
        <end position="93"/>
    </location>
</feature>
<protein>
    <recommendedName>
        <fullName evidence="4">Cytochrome C biogenesis protein transmembrane region</fullName>
    </recommendedName>
</protein>
<dbReference type="Proteomes" id="UP000629619">
    <property type="component" value="Unassembled WGS sequence"/>
</dbReference>
<evidence type="ECO:0000313" key="3">
    <source>
        <dbReference type="Proteomes" id="UP000629619"/>
    </source>
</evidence>
<dbReference type="AlphaFoldDB" id="A0A919TLD3"/>
<name>A0A919TLD3_9ACTN</name>
<proteinExistence type="predicted"/>
<feature type="transmembrane region" description="Helical" evidence="1">
    <location>
        <begin position="155"/>
        <end position="176"/>
    </location>
</feature>
<evidence type="ECO:0000256" key="1">
    <source>
        <dbReference type="SAM" id="Phobius"/>
    </source>
</evidence>
<reference evidence="2" key="1">
    <citation type="submission" date="2021-01" db="EMBL/GenBank/DDBJ databases">
        <title>Whole genome shotgun sequence of Actinoplanes siamensis NBRC 109076.</title>
        <authorList>
            <person name="Komaki H."/>
            <person name="Tamura T."/>
        </authorList>
    </citation>
    <scope>NUCLEOTIDE SEQUENCE</scope>
    <source>
        <strain evidence="2">NBRC 109076</strain>
    </source>
</reference>
<keyword evidence="1" id="KW-0472">Membrane</keyword>
<feature type="transmembrane region" description="Helical" evidence="1">
    <location>
        <begin position="227"/>
        <end position="256"/>
    </location>
</feature>
<feature type="transmembrane region" description="Helical" evidence="1">
    <location>
        <begin position="114"/>
        <end position="135"/>
    </location>
</feature>
<organism evidence="2 3">
    <name type="scientific">Actinoplanes siamensis</name>
    <dbReference type="NCBI Taxonomy" id="1223317"/>
    <lineage>
        <taxon>Bacteria</taxon>
        <taxon>Bacillati</taxon>
        <taxon>Actinomycetota</taxon>
        <taxon>Actinomycetes</taxon>
        <taxon>Micromonosporales</taxon>
        <taxon>Micromonosporaceae</taxon>
        <taxon>Actinoplanes</taxon>
    </lineage>
</organism>